<accession>A0ABV0T639</accession>
<keyword evidence="2" id="KW-1185">Reference proteome</keyword>
<evidence type="ECO:0000313" key="1">
    <source>
        <dbReference type="EMBL" id="MEQ2227969.1"/>
    </source>
</evidence>
<reference evidence="1 2" key="1">
    <citation type="submission" date="2021-06" db="EMBL/GenBank/DDBJ databases">
        <authorList>
            <person name="Palmer J.M."/>
        </authorList>
    </citation>
    <scope>NUCLEOTIDE SEQUENCE [LARGE SCALE GENOMIC DNA]</scope>
    <source>
        <strain evidence="2">if_2019</strain>
        <tissue evidence="1">Muscle</tissue>
    </source>
</reference>
<organism evidence="1 2">
    <name type="scientific">Ilyodon furcidens</name>
    <name type="common">goldbreast splitfin</name>
    <dbReference type="NCBI Taxonomy" id="33524"/>
    <lineage>
        <taxon>Eukaryota</taxon>
        <taxon>Metazoa</taxon>
        <taxon>Chordata</taxon>
        <taxon>Craniata</taxon>
        <taxon>Vertebrata</taxon>
        <taxon>Euteleostomi</taxon>
        <taxon>Actinopterygii</taxon>
        <taxon>Neopterygii</taxon>
        <taxon>Teleostei</taxon>
        <taxon>Neoteleostei</taxon>
        <taxon>Acanthomorphata</taxon>
        <taxon>Ovalentaria</taxon>
        <taxon>Atherinomorphae</taxon>
        <taxon>Cyprinodontiformes</taxon>
        <taxon>Goodeidae</taxon>
        <taxon>Ilyodon</taxon>
    </lineage>
</organism>
<dbReference type="EMBL" id="JAHRIQ010023374">
    <property type="protein sequence ID" value="MEQ2227969.1"/>
    <property type="molecule type" value="Genomic_DNA"/>
</dbReference>
<protein>
    <submittedName>
        <fullName evidence="1">Uncharacterized protein</fullName>
    </submittedName>
</protein>
<name>A0ABV0T639_9TELE</name>
<gene>
    <name evidence="1" type="ORF">ILYODFUR_003842</name>
</gene>
<proteinExistence type="predicted"/>
<evidence type="ECO:0000313" key="2">
    <source>
        <dbReference type="Proteomes" id="UP001482620"/>
    </source>
</evidence>
<dbReference type="Proteomes" id="UP001482620">
    <property type="component" value="Unassembled WGS sequence"/>
</dbReference>
<comment type="caution">
    <text evidence="1">The sequence shown here is derived from an EMBL/GenBank/DDBJ whole genome shotgun (WGS) entry which is preliminary data.</text>
</comment>
<sequence>MLLKDLEICFKCHNCPFRNEQQLNNRFKKNNGLLMKAGYTCLFSAKCWIWCVQGYLRRPRQHEPNHWVTVCTESDRCRFRPWLRFETSALQYNSSIGKNN</sequence>